<feature type="compositionally biased region" description="Low complexity" evidence="2">
    <location>
        <begin position="60"/>
        <end position="104"/>
    </location>
</feature>
<dbReference type="PANTHER" id="PTHR13833">
    <property type="match status" value="1"/>
</dbReference>
<protein>
    <recommendedName>
        <fullName evidence="4">SMP-30/Gluconolactonase/LRE-like region domain-containing protein</fullName>
    </recommendedName>
</protein>
<organism evidence="3">
    <name type="scientific">viral metagenome</name>
    <dbReference type="NCBI Taxonomy" id="1070528"/>
    <lineage>
        <taxon>unclassified sequences</taxon>
        <taxon>metagenomes</taxon>
        <taxon>organismal metagenomes</taxon>
    </lineage>
</organism>
<feature type="region of interest" description="Disordered" evidence="2">
    <location>
        <begin position="60"/>
        <end position="122"/>
    </location>
</feature>
<dbReference type="SUPFAM" id="SSF101898">
    <property type="entry name" value="NHL repeat"/>
    <property type="match status" value="1"/>
</dbReference>
<name>A0A6C0BZE6_9ZZZZ</name>
<evidence type="ECO:0000256" key="1">
    <source>
        <dbReference type="ARBA" id="ARBA00022737"/>
    </source>
</evidence>
<evidence type="ECO:0000256" key="2">
    <source>
        <dbReference type="SAM" id="MobiDB-lite"/>
    </source>
</evidence>
<dbReference type="PROSITE" id="PS51125">
    <property type="entry name" value="NHL"/>
    <property type="match status" value="2"/>
</dbReference>
<dbReference type="AlphaFoldDB" id="A0A6C0BZE6"/>
<feature type="compositionally biased region" description="Acidic residues" evidence="2">
    <location>
        <begin position="105"/>
        <end position="122"/>
    </location>
</feature>
<dbReference type="InterPro" id="IPR001258">
    <property type="entry name" value="NHL_repeat"/>
</dbReference>
<dbReference type="Gene3D" id="2.120.10.30">
    <property type="entry name" value="TolB, C-terminal domain"/>
    <property type="match status" value="2"/>
</dbReference>
<reference evidence="3" key="1">
    <citation type="journal article" date="2020" name="Nature">
        <title>Giant virus diversity and host interactions through global metagenomics.</title>
        <authorList>
            <person name="Schulz F."/>
            <person name="Roux S."/>
            <person name="Paez-Espino D."/>
            <person name="Jungbluth S."/>
            <person name="Walsh D.A."/>
            <person name="Denef V.J."/>
            <person name="McMahon K.D."/>
            <person name="Konstantinidis K.T."/>
            <person name="Eloe-Fadrosh E.A."/>
            <person name="Kyrpides N.C."/>
            <person name="Woyke T."/>
        </authorList>
    </citation>
    <scope>NUCLEOTIDE SEQUENCE</scope>
    <source>
        <strain evidence="3">GVMAG-M-3300020166-5</strain>
    </source>
</reference>
<accession>A0A6C0BZE6</accession>
<dbReference type="Pfam" id="PF01436">
    <property type="entry name" value="NHL"/>
    <property type="match status" value="3"/>
</dbReference>
<dbReference type="PANTHER" id="PTHR13833:SF71">
    <property type="entry name" value="NHL DOMAIN-CONTAINING PROTEIN"/>
    <property type="match status" value="1"/>
</dbReference>
<evidence type="ECO:0008006" key="4">
    <source>
        <dbReference type="Google" id="ProtNLM"/>
    </source>
</evidence>
<sequence>MNKTLRLRKGKQYNRTIKNRKNNVILIEPIVLETTDFEEPRIKIDDIKLIEGPKKVDSCAAPAEAAPAEAAPAEAAPAEAAPAEAAPAEAAPAEAAPAEAAPAADTEEEYSDEYYDEYSDDDPVEGILRGIVVSETGEHFVSDIGDNCIKKLDKVYGLIDIAGSIRGHNDSDIGYEAEFNCPCGMDMDKDNNIIIADLGNNCIRKIELTRVADEIKVNRVMTIAGSAAQEPGYVDGSIEEALFRFPSDVAIDSHGTIYVADSGNNCIRRIKDGQVTTFGEKTFNNPEGIAIQRVDDSIIVADTGNNCIKRITQDQTICVIAGKEGQPSGDISLPRNTQFEESAEQIRFNHPTGIIVDGEGNIFVSDTKNDCIRIITDSEATTIISISEEYKFNMPTGLAVEDDNLIILDTNNSTIRQINGVAKKIEKGPISKNGFLSLLNSLLS</sequence>
<proteinExistence type="predicted"/>
<evidence type="ECO:0000313" key="3">
    <source>
        <dbReference type="EMBL" id="QHS96894.1"/>
    </source>
</evidence>
<dbReference type="InterPro" id="IPR011042">
    <property type="entry name" value="6-blade_b-propeller_TolB-like"/>
</dbReference>
<dbReference type="EMBL" id="MN739281">
    <property type="protein sequence ID" value="QHS96894.1"/>
    <property type="molecule type" value="Genomic_DNA"/>
</dbReference>
<keyword evidence="1" id="KW-0677">Repeat</keyword>